<protein>
    <submittedName>
        <fullName evidence="1">Uncharacterized protein</fullName>
    </submittedName>
</protein>
<evidence type="ECO:0000313" key="1">
    <source>
        <dbReference type="EMBL" id="ACH64392.1"/>
    </source>
</evidence>
<proteinExistence type="predicted"/>
<dbReference type="AlphaFoldDB" id="B5EU80"/>
<reference evidence="2" key="1">
    <citation type="submission" date="2008-08" db="EMBL/GenBank/DDBJ databases">
        <title>Complete sequence of Vibrio fischeri strain MJ11.</title>
        <authorList>
            <person name="Mandel M.J."/>
            <person name="Stabb E.V."/>
            <person name="Ruby E.G."/>
            <person name="Ferriera S."/>
            <person name="Johnson J."/>
            <person name="Kravitz S."/>
            <person name="Beeson K."/>
            <person name="Sutton G."/>
            <person name="Rogers Y.-H."/>
            <person name="Friedman R."/>
            <person name="Frazier M."/>
            <person name="Venter J.C."/>
        </authorList>
    </citation>
    <scope>NUCLEOTIDE SEQUENCE [LARGE SCALE GENOMIC DNA]</scope>
    <source>
        <strain evidence="2">MJ11</strain>
    </source>
</reference>
<evidence type="ECO:0000313" key="2">
    <source>
        <dbReference type="Proteomes" id="UP000001857"/>
    </source>
</evidence>
<name>B5EU80_ALIFM</name>
<dbReference type="Proteomes" id="UP000001857">
    <property type="component" value="Chromosome II"/>
</dbReference>
<dbReference type="EMBL" id="CP001133">
    <property type="protein sequence ID" value="ACH64392.1"/>
    <property type="molecule type" value="Genomic_DNA"/>
</dbReference>
<accession>B5EU80</accession>
<organism evidence="1 2">
    <name type="scientific">Aliivibrio fischeri (strain MJ11)</name>
    <name type="common">Vibrio fischeri</name>
    <dbReference type="NCBI Taxonomy" id="388396"/>
    <lineage>
        <taxon>Bacteria</taxon>
        <taxon>Pseudomonadati</taxon>
        <taxon>Pseudomonadota</taxon>
        <taxon>Gammaproteobacteria</taxon>
        <taxon>Vibrionales</taxon>
        <taxon>Vibrionaceae</taxon>
        <taxon>Aliivibrio</taxon>
    </lineage>
</organism>
<gene>
    <name evidence="1" type="ordered locus">VFMJ11_A0699</name>
</gene>
<reference evidence="1 2" key="2">
    <citation type="journal article" date="2009" name="Nature">
        <title>A single regulatory gene is sufficient to alter bacterial host range.</title>
        <authorList>
            <person name="Mandel M.J."/>
            <person name="Wollenberg M.S."/>
            <person name="Stabb E.V."/>
            <person name="Visick K.L."/>
            <person name="Ruby E.G."/>
        </authorList>
    </citation>
    <scope>NUCLEOTIDE SEQUENCE [LARGE SCALE GENOMIC DNA]</scope>
    <source>
        <strain evidence="1 2">MJ11</strain>
    </source>
</reference>
<dbReference type="HOGENOM" id="CLU_3334520_0_0_6"/>
<dbReference type="KEGG" id="vfm:VFMJ11_A0699"/>
<sequence>MQALHELKIAVFLAQFGDRTVRFLNVKVGRFSFFFVAF</sequence>